<organism evidence="6 7">
    <name type="scientific">Amazonocrinis nigriterrae CENA67</name>
    <dbReference type="NCBI Taxonomy" id="2794033"/>
    <lineage>
        <taxon>Bacteria</taxon>
        <taxon>Bacillati</taxon>
        <taxon>Cyanobacteriota</taxon>
        <taxon>Cyanophyceae</taxon>
        <taxon>Nostocales</taxon>
        <taxon>Nostocaceae</taxon>
        <taxon>Amazonocrinis</taxon>
        <taxon>Amazonocrinis nigriterrae</taxon>
    </lineage>
</organism>
<dbReference type="GO" id="GO:0016042">
    <property type="term" value="P:lipid catabolic process"/>
    <property type="evidence" value="ECO:0007669"/>
    <property type="project" value="UniProtKB-KW"/>
</dbReference>
<dbReference type="InterPro" id="IPR029058">
    <property type="entry name" value="AB_hydrolase_fold"/>
</dbReference>
<dbReference type="Pfam" id="PF00561">
    <property type="entry name" value="Abhydrolase_1"/>
    <property type="match status" value="1"/>
</dbReference>
<dbReference type="AlphaFoldDB" id="A0A8J7HY20"/>
<keyword evidence="3" id="KW-0443">Lipid metabolism</keyword>
<keyword evidence="2" id="KW-0442">Lipid degradation</keyword>
<comment type="caution">
    <text evidence="6">The sequence shown here is derived from an EMBL/GenBank/DDBJ whole genome shotgun (WGS) entry which is preliminary data.</text>
</comment>
<gene>
    <name evidence="6" type="ORF">I8748_20525</name>
</gene>
<dbReference type="PANTHER" id="PTHR10272">
    <property type="entry name" value="PLATELET-ACTIVATING FACTOR ACETYLHYDROLASE"/>
    <property type="match status" value="1"/>
</dbReference>
<evidence type="ECO:0000256" key="1">
    <source>
        <dbReference type="ARBA" id="ARBA00022801"/>
    </source>
</evidence>
<protein>
    <submittedName>
        <fullName evidence="6">Alpha/beta hydrolase</fullName>
    </submittedName>
</protein>
<feature type="domain" description="DUF1400" evidence="5">
    <location>
        <begin position="36"/>
        <end position="164"/>
    </location>
</feature>
<evidence type="ECO:0000259" key="4">
    <source>
        <dbReference type="Pfam" id="PF00561"/>
    </source>
</evidence>
<dbReference type="GO" id="GO:0003847">
    <property type="term" value="F:1-alkyl-2-acetylglycerophosphocholine esterase activity"/>
    <property type="evidence" value="ECO:0007669"/>
    <property type="project" value="TreeGrafter"/>
</dbReference>
<dbReference type="PANTHER" id="PTHR10272:SF13">
    <property type="entry name" value="POLY(ETHYLENE TEREPHTHALATE) HYDROLASE"/>
    <property type="match status" value="1"/>
</dbReference>
<dbReference type="RefSeq" id="WP_198126373.1">
    <property type="nucleotide sequence ID" value="NZ_JAECZC010000046.1"/>
</dbReference>
<sequence length="594" mass="65108">MNSLFGNLASTLRKNSLLLVLSVLLPTFGFTNSVMAAERIYASYSAIEMSISVAALENYAQKGTIDHELAVYQKYLPPQQFQELQKVLLTPVKVSPVVASQFLDTTQGKTLLQRLAQAIKTKFRQPQPEFDTLRSGLISASAEPGGLTLLNLLRKYPSSSIRIDLAHSFAIAGELEKVVNQTHQAIATVAKKSNIEAANIPGHISSELPELRGQGKFKSQKYTLEFFDSTRNRPLLTDVYLPNVHPAPVIVVSHGLGLDSSNFQYLATHLASYGFAVVVPNHPGSDAKQLQLSLNGRTNEVIQPDEFIDRPLDIKYVLNQLEKSNQSDSRFKGKLNLQQVGVFGQSLGGYTALALAGAKINFEQLKQDCKPQTIHKSWNMSLLFQCSALALNSSKFNQEYNLRDERVKAAIAVNPVTSSIFGKVGLRQIKTPVMVVGSSEDTVAPALYEQILPFSWFGNSPKYLVMLLGGTHFSTIGNSNPTSQQVSLPADVVGDASQARLYMNVLSLPFFQTYVAGRSQYRPYLNAAYAKTISSQSLGLSLVQSLSTTELAQAIGTDLGKPKSFKLKIPNSILNFGFWMLDVGVALLHVTIFI</sequence>
<feature type="domain" description="AB hydrolase-1" evidence="4">
    <location>
        <begin position="248"/>
        <end position="357"/>
    </location>
</feature>
<keyword evidence="1 6" id="KW-0378">Hydrolase</keyword>
<dbReference type="Gene3D" id="3.40.50.1820">
    <property type="entry name" value="alpha/beta hydrolase"/>
    <property type="match status" value="1"/>
</dbReference>
<proteinExistence type="predicted"/>
<evidence type="ECO:0000259" key="5">
    <source>
        <dbReference type="Pfam" id="PF07176"/>
    </source>
</evidence>
<dbReference type="EMBL" id="JAECZC010000046">
    <property type="protein sequence ID" value="MBH8564539.1"/>
    <property type="molecule type" value="Genomic_DNA"/>
</dbReference>
<dbReference type="InterPro" id="IPR000073">
    <property type="entry name" value="AB_hydrolase_1"/>
</dbReference>
<dbReference type="SUPFAM" id="SSF53474">
    <property type="entry name" value="alpha/beta-Hydrolases"/>
    <property type="match status" value="1"/>
</dbReference>
<accession>A0A8J7HY20</accession>
<keyword evidence="7" id="KW-1185">Reference proteome</keyword>
<evidence type="ECO:0000256" key="2">
    <source>
        <dbReference type="ARBA" id="ARBA00022963"/>
    </source>
</evidence>
<dbReference type="InterPro" id="IPR010802">
    <property type="entry name" value="DUF1400"/>
</dbReference>
<evidence type="ECO:0000256" key="3">
    <source>
        <dbReference type="ARBA" id="ARBA00023098"/>
    </source>
</evidence>
<evidence type="ECO:0000313" key="7">
    <source>
        <dbReference type="Proteomes" id="UP000632766"/>
    </source>
</evidence>
<dbReference type="Pfam" id="PF07176">
    <property type="entry name" value="DUF1400"/>
    <property type="match status" value="1"/>
</dbReference>
<reference evidence="6 7" key="1">
    <citation type="journal article" date="2021" name="Int. J. Syst. Evol. Microbiol.">
        <title>Amazonocrinis nigriterrae gen. nov., sp. nov., Atlanticothrix silvestris gen. nov., sp. nov. and Dendronalium phyllosphericum gen. nov., sp. nov., nostocacean cyanobacteria from Brazilian environments.</title>
        <authorList>
            <person name="Alvarenga D.O."/>
            <person name="Andreote A.P.D."/>
            <person name="Branco L.H.Z."/>
            <person name="Delbaje E."/>
            <person name="Cruz R.B."/>
            <person name="Varani A.M."/>
            <person name="Fiore M.F."/>
        </authorList>
    </citation>
    <scope>NUCLEOTIDE SEQUENCE [LARGE SCALE GENOMIC DNA]</scope>
    <source>
        <strain evidence="6 7">CENA67</strain>
    </source>
</reference>
<evidence type="ECO:0000313" key="6">
    <source>
        <dbReference type="EMBL" id="MBH8564539.1"/>
    </source>
</evidence>
<dbReference type="Proteomes" id="UP000632766">
    <property type="component" value="Unassembled WGS sequence"/>
</dbReference>
<name>A0A8J7HY20_9NOST</name>